<proteinExistence type="inferred from homology"/>
<dbReference type="Pfam" id="PF01435">
    <property type="entry name" value="Peptidase_M48"/>
    <property type="match status" value="1"/>
</dbReference>
<keyword evidence="11" id="KW-1185">Reference proteome</keyword>
<dbReference type="Gene3D" id="3.30.2010.10">
    <property type="entry name" value="Metalloproteases ('zincins'), catalytic domain"/>
    <property type="match status" value="1"/>
</dbReference>
<evidence type="ECO:0000313" key="11">
    <source>
        <dbReference type="Proteomes" id="UP000297453"/>
    </source>
</evidence>
<evidence type="ECO:0000256" key="4">
    <source>
        <dbReference type="ARBA" id="ARBA00022833"/>
    </source>
</evidence>
<feature type="transmembrane region" description="Helical" evidence="8">
    <location>
        <begin position="103"/>
        <end position="121"/>
    </location>
</feature>
<dbReference type="GO" id="GO:0051603">
    <property type="term" value="P:proteolysis involved in protein catabolic process"/>
    <property type="evidence" value="ECO:0007669"/>
    <property type="project" value="TreeGrafter"/>
</dbReference>
<keyword evidence="5 6" id="KW-0482">Metalloprotease</keyword>
<dbReference type="GO" id="GO:0016020">
    <property type="term" value="C:membrane"/>
    <property type="evidence" value="ECO:0007669"/>
    <property type="project" value="TreeGrafter"/>
</dbReference>
<keyword evidence="8" id="KW-1133">Transmembrane helix</keyword>
<dbReference type="CDD" id="cd07332">
    <property type="entry name" value="M48C_Oma1_like"/>
    <property type="match status" value="1"/>
</dbReference>
<keyword evidence="3 6" id="KW-0378">Hydrolase</keyword>
<dbReference type="RefSeq" id="WP_135585190.1">
    <property type="nucleotide sequence ID" value="NZ_RQEP01000005.1"/>
</dbReference>
<evidence type="ECO:0000256" key="8">
    <source>
        <dbReference type="SAM" id="Phobius"/>
    </source>
</evidence>
<comment type="caution">
    <text evidence="10">The sequence shown here is derived from an EMBL/GenBank/DDBJ whole genome shotgun (WGS) entry which is preliminary data.</text>
</comment>
<sequence>METDQTDKFYDGKSAIPVSGELRAEQDGLYFQGEKGSFRFAYSDILNLDEVGKEYRLELNNPQNKFAGYMIVFHSKETQGLIQKYQRSQKKNPILDLWYDTNFAIKLGFLLLTAGLVFFAYNRSLSYAYFFVPLSYDKQQSKIMSTWVRDYFPECTDPSLKSAVRKIGLKLKDKDDPFEYDIIVIDDEVFNAFAMPGGTIVVFTDLLQKTDSAEELAGILAHEMAHIHRRHGVRRQIQSAGNVLLLSLGIGSGFEGVDMLENMDSVYEVLSVTLYDQKFSREYETEADEIALEKLKKANVTGSGFLTFFERFKAYETSEKDGSDENNSSEESEKDKVSNSENSGEASKGSESDASEEESKSFRVPDFLSSHPATDDRIQYVKDTISKPGYPRGKLGFSKAEWNKIKNRCSSVPPKKKIELDL</sequence>
<name>A0A4R9G8L7_9LEPT</name>
<reference evidence="10" key="1">
    <citation type="journal article" date="2019" name="PLoS Negl. Trop. Dis.">
        <title>Revisiting the worldwide diversity of Leptospira species in the environment.</title>
        <authorList>
            <person name="Vincent A.T."/>
            <person name="Schiettekatte O."/>
            <person name="Bourhy P."/>
            <person name="Veyrier F.J."/>
            <person name="Picardeau M."/>
        </authorList>
    </citation>
    <scope>NUCLEOTIDE SEQUENCE [LARGE SCALE GENOMIC DNA]</scope>
    <source>
        <strain evidence="10">SSS9</strain>
    </source>
</reference>
<dbReference type="GO" id="GO:0004222">
    <property type="term" value="F:metalloendopeptidase activity"/>
    <property type="evidence" value="ECO:0007669"/>
    <property type="project" value="InterPro"/>
</dbReference>
<feature type="region of interest" description="Disordered" evidence="7">
    <location>
        <begin position="319"/>
        <end position="393"/>
    </location>
</feature>
<comment type="cofactor">
    <cofactor evidence="6">
        <name>Zn(2+)</name>
        <dbReference type="ChEBI" id="CHEBI:29105"/>
    </cofactor>
    <text evidence="6">Binds 1 zinc ion per subunit.</text>
</comment>
<keyword evidence="8" id="KW-0472">Membrane</keyword>
<keyword evidence="1 6" id="KW-0645">Protease</keyword>
<evidence type="ECO:0000259" key="9">
    <source>
        <dbReference type="Pfam" id="PF01435"/>
    </source>
</evidence>
<protein>
    <submittedName>
        <fullName evidence="10">M48 family metallopeptidase</fullName>
    </submittedName>
</protein>
<organism evidence="10 11">
    <name type="scientific">Leptospira semungkisensis</name>
    <dbReference type="NCBI Taxonomy" id="2484985"/>
    <lineage>
        <taxon>Bacteria</taxon>
        <taxon>Pseudomonadati</taxon>
        <taxon>Spirochaetota</taxon>
        <taxon>Spirochaetia</taxon>
        <taxon>Leptospirales</taxon>
        <taxon>Leptospiraceae</taxon>
        <taxon>Leptospira</taxon>
    </lineage>
</organism>
<evidence type="ECO:0000256" key="7">
    <source>
        <dbReference type="SAM" id="MobiDB-lite"/>
    </source>
</evidence>
<comment type="similarity">
    <text evidence="6">Belongs to the peptidase M48 family.</text>
</comment>
<dbReference type="AlphaFoldDB" id="A0A4R9G8L7"/>
<gene>
    <name evidence="10" type="ORF">EHO59_04610</name>
</gene>
<keyword evidence="8" id="KW-0812">Transmembrane</keyword>
<dbReference type="Proteomes" id="UP000297453">
    <property type="component" value="Unassembled WGS sequence"/>
</dbReference>
<feature type="domain" description="Peptidase M48" evidence="9">
    <location>
        <begin position="159"/>
        <end position="383"/>
    </location>
</feature>
<dbReference type="EMBL" id="RQEP01000005">
    <property type="protein sequence ID" value="TGK07390.1"/>
    <property type="molecule type" value="Genomic_DNA"/>
</dbReference>
<dbReference type="GO" id="GO:0046872">
    <property type="term" value="F:metal ion binding"/>
    <property type="evidence" value="ECO:0007669"/>
    <property type="project" value="UniProtKB-KW"/>
</dbReference>
<accession>A0A4R9G8L7</accession>
<dbReference type="PANTHER" id="PTHR22726:SF1">
    <property type="entry name" value="METALLOENDOPEPTIDASE OMA1, MITOCHONDRIAL"/>
    <property type="match status" value="1"/>
</dbReference>
<feature type="compositionally biased region" description="Low complexity" evidence="7">
    <location>
        <begin position="339"/>
        <end position="349"/>
    </location>
</feature>
<keyword evidence="4 6" id="KW-0862">Zinc</keyword>
<evidence type="ECO:0000256" key="1">
    <source>
        <dbReference type="ARBA" id="ARBA00022670"/>
    </source>
</evidence>
<dbReference type="InterPro" id="IPR001915">
    <property type="entry name" value="Peptidase_M48"/>
</dbReference>
<dbReference type="OrthoDB" id="9810445at2"/>
<evidence type="ECO:0000256" key="5">
    <source>
        <dbReference type="ARBA" id="ARBA00023049"/>
    </source>
</evidence>
<evidence type="ECO:0000256" key="2">
    <source>
        <dbReference type="ARBA" id="ARBA00022723"/>
    </source>
</evidence>
<keyword evidence="2" id="KW-0479">Metal-binding</keyword>
<evidence type="ECO:0000313" key="10">
    <source>
        <dbReference type="EMBL" id="TGK07390.1"/>
    </source>
</evidence>
<dbReference type="PANTHER" id="PTHR22726">
    <property type="entry name" value="METALLOENDOPEPTIDASE OMA1"/>
    <property type="match status" value="1"/>
</dbReference>
<evidence type="ECO:0000256" key="6">
    <source>
        <dbReference type="RuleBase" id="RU003983"/>
    </source>
</evidence>
<dbReference type="InterPro" id="IPR051156">
    <property type="entry name" value="Mito/Outer_Membr_Metalloprot"/>
</dbReference>
<evidence type="ECO:0000256" key="3">
    <source>
        <dbReference type="ARBA" id="ARBA00022801"/>
    </source>
</evidence>